<evidence type="ECO:0000313" key="2">
    <source>
        <dbReference type="EMBL" id="UUI67823.1"/>
    </source>
</evidence>
<dbReference type="SUPFAM" id="SSF52540">
    <property type="entry name" value="P-loop containing nucleoside triphosphate hydrolases"/>
    <property type="match status" value="1"/>
</dbReference>
<dbReference type="PANTHER" id="PTHR43038">
    <property type="entry name" value="ATP-BINDING CASSETTE, SUB-FAMILY H, MEMBER 1"/>
    <property type="match status" value="1"/>
</dbReference>
<proteinExistence type="predicted"/>
<dbReference type="PANTHER" id="PTHR43038:SF3">
    <property type="entry name" value="ABC TRANSPORTER G FAMILY MEMBER 20 ISOFORM X1"/>
    <property type="match status" value="1"/>
</dbReference>
<protein>
    <submittedName>
        <fullName evidence="2">ATP-binding cassette domain-containing protein</fullName>
    </submittedName>
</protein>
<dbReference type="Proteomes" id="UP001315860">
    <property type="component" value="Chromosome"/>
</dbReference>
<name>A0ABY5KHI1_9ACTN</name>
<dbReference type="Pfam" id="PF00005">
    <property type="entry name" value="ABC_tran"/>
    <property type="match status" value="1"/>
</dbReference>
<keyword evidence="2" id="KW-0067">ATP-binding</keyword>
<keyword evidence="3" id="KW-1185">Reference proteome</keyword>
<dbReference type="InterPro" id="IPR027417">
    <property type="entry name" value="P-loop_NTPase"/>
</dbReference>
<dbReference type="InterPro" id="IPR003439">
    <property type="entry name" value="ABC_transporter-like_ATP-bd"/>
</dbReference>
<gene>
    <name evidence="2" type="ORF">NP095_11520</name>
</gene>
<keyword evidence="2" id="KW-0547">Nucleotide-binding</keyword>
<sequence length="76" mass="8396">MCTSPVIDVADLFVTYDEFPAVKELSFQVRRGELYALLGTNGAGKTSTLEVIEGHRRAASDIVRILGESPRDRRPC</sequence>
<dbReference type="Gene3D" id="3.40.50.300">
    <property type="entry name" value="P-loop containing nucleotide triphosphate hydrolases"/>
    <property type="match status" value="1"/>
</dbReference>
<feature type="domain" description="ABC transporter" evidence="1">
    <location>
        <begin position="23"/>
        <end position="72"/>
    </location>
</feature>
<dbReference type="EMBL" id="CP101990">
    <property type="protein sequence ID" value="UUI67823.1"/>
    <property type="molecule type" value="Genomic_DNA"/>
</dbReference>
<evidence type="ECO:0000313" key="3">
    <source>
        <dbReference type="Proteomes" id="UP001315860"/>
    </source>
</evidence>
<evidence type="ECO:0000259" key="1">
    <source>
        <dbReference type="Pfam" id="PF00005"/>
    </source>
</evidence>
<organism evidence="2 3">
    <name type="scientific">Aeromicrobium duanguangcaii</name>
    <dbReference type="NCBI Taxonomy" id="2968086"/>
    <lineage>
        <taxon>Bacteria</taxon>
        <taxon>Bacillati</taxon>
        <taxon>Actinomycetota</taxon>
        <taxon>Actinomycetes</taxon>
        <taxon>Propionibacteriales</taxon>
        <taxon>Nocardioidaceae</taxon>
        <taxon>Aeromicrobium</taxon>
    </lineage>
</organism>
<accession>A0ABY5KHI1</accession>
<dbReference type="GO" id="GO:0005524">
    <property type="term" value="F:ATP binding"/>
    <property type="evidence" value="ECO:0007669"/>
    <property type="project" value="UniProtKB-KW"/>
</dbReference>
<reference evidence="2 3" key="1">
    <citation type="submission" date="2022-07" db="EMBL/GenBank/DDBJ databases">
        <title>Novel species in genus Aeromicrobium.</title>
        <authorList>
            <person name="Ye L."/>
        </authorList>
    </citation>
    <scope>NUCLEOTIDE SEQUENCE [LARGE SCALE GENOMIC DNA]</scope>
    <source>
        <strain evidence="3">zg-Y50</strain>
    </source>
</reference>
<dbReference type="RefSeq" id="WP_232418752.1">
    <property type="nucleotide sequence ID" value="NZ_CP101990.1"/>
</dbReference>